<name>A0AA38FGS1_TAXCH</name>
<comment type="caution">
    <text evidence="3">The sequence shown here is derived from an EMBL/GenBank/DDBJ whole genome shotgun (WGS) entry which is preliminary data.</text>
</comment>
<sequence length="557" mass="61897">INESNKNTPKILKRRLEKGFCSISRLMKFNSKSPQSSGKAGGSNSGGGRHGKHQSMMDDDGWEDITYVKCPDMHPEIAESNKNTPKVWVGSPEISASSIEGLIYRDYFSPTQEQTRGSNSDYARHLRLQSTIEDDKEWEGPAKLSMRAGTLMKEQEDDHGRYSASPAFVPASPAFIPAGVDSFGHRSRPLRHQPSPASEISAPKRRLGKSIADIQTTEEESKAEGSYHGSSICQGGVRSVKESHYPQLAQELPEQPDGTMQPKSNSLIDDRINRSTVGFRRPRSVPGKMMLILFVLLALATAYFGFGLLDTTYGGAKNVEDHKPQMNLLSLRERLSPSQKIERYFSWVFEAAMHSEYMGRLENSSGAFVGKFVDFSRRFIGNLLNFSFQDLLVRARSAAHEIRGFCKFFSSNKTVAPMITGYRMKASIHYSVPIEDNQVSEQGTDQGFQENSSTQQIDSIQEPDNSTIDAENHGYQEVGDQMVAVDQENSTFSEENESKKHSSAPEQMETQQAQLNSEPVKQDSFNAPIAVLGLDHKSSGMIWKFVATVVILIVSIG</sequence>
<keyword evidence="2" id="KW-0472">Membrane</keyword>
<evidence type="ECO:0000256" key="1">
    <source>
        <dbReference type="SAM" id="MobiDB-lite"/>
    </source>
</evidence>
<proteinExistence type="predicted"/>
<dbReference type="AlphaFoldDB" id="A0AA38FGS1"/>
<feature type="compositionally biased region" description="Gly residues" evidence="1">
    <location>
        <begin position="39"/>
        <end position="48"/>
    </location>
</feature>
<feature type="compositionally biased region" description="Polar residues" evidence="1">
    <location>
        <begin position="440"/>
        <end position="469"/>
    </location>
</feature>
<feature type="region of interest" description="Disordered" evidence="1">
    <location>
        <begin position="489"/>
        <end position="521"/>
    </location>
</feature>
<feature type="non-terminal residue" evidence="3">
    <location>
        <position position="557"/>
    </location>
</feature>
<evidence type="ECO:0000313" key="4">
    <source>
        <dbReference type="Proteomes" id="UP000824469"/>
    </source>
</evidence>
<dbReference type="EMBL" id="JAHRHJ020000009">
    <property type="protein sequence ID" value="KAH9300716.1"/>
    <property type="molecule type" value="Genomic_DNA"/>
</dbReference>
<feature type="transmembrane region" description="Helical" evidence="2">
    <location>
        <begin position="289"/>
        <end position="309"/>
    </location>
</feature>
<reference evidence="3 4" key="1">
    <citation type="journal article" date="2021" name="Nat. Plants">
        <title>The Taxus genome provides insights into paclitaxel biosynthesis.</title>
        <authorList>
            <person name="Xiong X."/>
            <person name="Gou J."/>
            <person name="Liao Q."/>
            <person name="Li Y."/>
            <person name="Zhou Q."/>
            <person name="Bi G."/>
            <person name="Li C."/>
            <person name="Du R."/>
            <person name="Wang X."/>
            <person name="Sun T."/>
            <person name="Guo L."/>
            <person name="Liang H."/>
            <person name="Lu P."/>
            <person name="Wu Y."/>
            <person name="Zhang Z."/>
            <person name="Ro D.K."/>
            <person name="Shang Y."/>
            <person name="Huang S."/>
            <person name="Yan J."/>
        </authorList>
    </citation>
    <scope>NUCLEOTIDE SEQUENCE [LARGE SCALE GENOMIC DNA]</scope>
    <source>
        <strain evidence="3">Ta-2019</strain>
    </source>
</reference>
<feature type="non-terminal residue" evidence="3">
    <location>
        <position position="1"/>
    </location>
</feature>
<gene>
    <name evidence="3" type="ORF">KI387_012299</name>
</gene>
<dbReference type="Proteomes" id="UP000824469">
    <property type="component" value="Unassembled WGS sequence"/>
</dbReference>
<organism evidence="3 4">
    <name type="scientific">Taxus chinensis</name>
    <name type="common">Chinese yew</name>
    <name type="synonym">Taxus wallichiana var. chinensis</name>
    <dbReference type="NCBI Taxonomy" id="29808"/>
    <lineage>
        <taxon>Eukaryota</taxon>
        <taxon>Viridiplantae</taxon>
        <taxon>Streptophyta</taxon>
        <taxon>Embryophyta</taxon>
        <taxon>Tracheophyta</taxon>
        <taxon>Spermatophyta</taxon>
        <taxon>Pinopsida</taxon>
        <taxon>Pinidae</taxon>
        <taxon>Conifers II</taxon>
        <taxon>Cupressales</taxon>
        <taxon>Taxaceae</taxon>
        <taxon>Taxus</taxon>
    </lineage>
</organism>
<accession>A0AA38FGS1</accession>
<feature type="region of interest" description="Disordered" evidence="1">
    <location>
        <begin position="28"/>
        <end position="60"/>
    </location>
</feature>
<feature type="compositionally biased region" description="Polar residues" evidence="1">
    <location>
        <begin position="504"/>
        <end position="521"/>
    </location>
</feature>
<evidence type="ECO:0000313" key="3">
    <source>
        <dbReference type="EMBL" id="KAH9300716.1"/>
    </source>
</evidence>
<keyword evidence="4" id="KW-1185">Reference proteome</keyword>
<keyword evidence="2" id="KW-1133">Transmembrane helix</keyword>
<feature type="region of interest" description="Disordered" evidence="1">
    <location>
        <begin position="180"/>
        <end position="208"/>
    </location>
</feature>
<protein>
    <submittedName>
        <fullName evidence="3">Uncharacterized protein</fullName>
    </submittedName>
</protein>
<keyword evidence="2" id="KW-0812">Transmembrane</keyword>
<evidence type="ECO:0000256" key="2">
    <source>
        <dbReference type="SAM" id="Phobius"/>
    </source>
</evidence>
<feature type="region of interest" description="Disordered" evidence="1">
    <location>
        <begin position="440"/>
        <end position="471"/>
    </location>
</feature>